<keyword evidence="2" id="KW-1185">Reference proteome</keyword>
<evidence type="ECO:0000313" key="2">
    <source>
        <dbReference type="Proteomes" id="UP000724584"/>
    </source>
</evidence>
<reference evidence="1 2" key="1">
    <citation type="journal article" date="2021" name="Nat. Commun.">
        <title>Genetic determinants of endophytism in the Arabidopsis root mycobiome.</title>
        <authorList>
            <person name="Mesny F."/>
            <person name="Miyauchi S."/>
            <person name="Thiergart T."/>
            <person name="Pickel B."/>
            <person name="Atanasova L."/>
            <person name="Karlsson M."/>
            <person name="Huettel B."/>
            <person name="Barry K.W."/>
            <person name="Haridas S."/>
            <person name="Chen C."/>
            <person name="Bauer D."/>
            <person name="Andreopoulos W."/>
            <person name="Pangilinan J."/>
            <person name="LaButti K."/>
            <person name="Riley R."/>
            <person name="Lipzen A."/>
            <person name="Clum A."/>
            <person name="Drula E."/>
            <person name="Henrissat B."/>
            <person name="Kohler A."/>
            <person name="Grigoriev I.V."/>
            <person name="Martin F.M."/>
            <person name="Hacquard S."/>
        </authorList>
    </citation>
    <scope>NUCLEOTIDE SEQUENCE [LARGE SCALE GENOMIC DNA]</scope>
    <source>
        <strain evidence="1 2">MPI-SDFR-AT-0079</strain>
    </source>
</reference>
<dbReference type="EMBL" id="JAGIZQ010000001">
    <property type="protein sequence ID" value="KAH6649350.1"/>
    <property type="molecule type" value="Genomic_DNA"/>
</dbReference>
<accession>A0ACB7PKF6</accession>
<sequence length="147" mass="15909">MEVTCECKVVQFTTPTPAPLKVYHCHCLECRKQSASAYGTSAIFPAAGLFPLSADLASKLRLWTRPTDSGGTMDCYFCKECGVRLLHRIRDSDGTERETVSIKGGVVAGLDWTGAAHIYTRSAVVEVPEGVEVWEGAPGKMAGRREG</sequence>
<name>A0ACB7PKF6_9PEZI</name>
<proteinExistence type="predicted"/>
<comment type="caution">
    <text evidence="1">The sequence shown here is derived from an EMBL/GenBank/DDBJ whole genome shotgun (WGS) entry which is preliminary data.</text>
</comment>
<protein>
    <submittedName>
        <fullName evidence="1">Mss4-like protein</fullName>
    </submittedName>
</protein>
<organism evidence="1 2">
    <name type="scientific">Chaetomium tenue</name>
    <dbReference type="NCBI Taxonomy" id="1854479"/>
    <lineage>
        <taxon>Eukaryota</taxon>
        <taxon>Fungi</taxon>
        <taxon>Dikarya</taxon>
        <taxon>Ascomycota</taxon>
        <taxon>Pezizomycotina</taxon>
        <taxon>Sordariomycetes</taxon>
        <taxon>Sordariomycetidae</taxon>
        <taxon>Sordariales</taxon>
        <taxon>Chaetomiaceae</taxon>
        <taxon>Chaetomium</taxon>
    </lineage>
</organism>
<evidence type="ECO:0000313" key="1">
    <source>
        <dbReference type="EMBL" id="KAH6649350.1"/>
    </source>
</evidence>
<dbReference type="Proteomes" id="UP000724584">
    <property type="component" value="Unassembled WGS sequence"/>
</dbReference>
<gene>
    <name evidence="1" type="ORF">F5144DRAFT_521657</name>
</gene>